<dbReference type="Proteomes" id="UP000250275">
    <property type="component" value="Unassembled WGS sequence"/>
</dbReference>
<protein>
    <submittedName>
        <fullName evidence="1">Uncharacterized protein</fullName>
    </submittedName>
</protein>
<reference evidence="1 2" key="1">
    <citation type="submission" date="2015-07" db="EMBL/GenBank/DDBJ databases">
        <title>The genome of Eufriesea mexicana.</title>
        <authorList>
            <person name="Pan H."/>
            <person name="Kapheim K."/>
        </authorList>
    </citation>
    <scope>NUCLEOTIDE SEQUENCE [LARGE SCALE GENOMIC DNA]</scope>
    <source>
        <strain evidence="1">0111107269</strain>
        <tissue evidence="1">Whole body</tissue>
    </source>
</reference>
<name>A0A310S3T5_9HYME</name>
<gene>
    <name evidence="1" type="ORF">WN48_10226</name>
</gene>
<sequence length="67" mass="7954">MLLRSREKVSGRFRDFVSGEYNIIRGRSSRQFQEMTSLPRILGPYFCGLEKKFLADFTILYQENMIL</sequence>
<evidence type="ECO:0000313" key="2">
    <source>
        <dbReference type="Proteomes" id="UP000250275"/>
    </source>
</evidence>
<accession>A0A310S3T5</accession>
<dbReference type="EMBL" id="KQ833314">
    <property type="protein sequence ID" value="OAD46891.1"/>
    <property type="molecule type" value="Genomic_DNA"/>
</dbReference>
<evidence type="ECO:0000313" key="1">
    <source>
        <dbReference type="EMBL" id="OAD46891.1"/>
    </source>
</evidence>
<proteinExistence type="predicted"/>
<dbReference type="AlphaFoldDB" id="A0A310S3T5"/>
<organism evidence="1 2">
    <name type="scientific">Eufriesea mexicana</name>
    <dbReference type="NCBI Taxonomy" id="516756"/>
    <lineage>
        <taxon>Eukaryota</taxon>
        <taxon>Metazoa</taxon>
        <taxon>Ecdysozoa</taxon>
        <taxon>Arthropoda</taxon>
        <taxon>Hexapoda</taxon>
        <taxon>Insecta</taxon>
        <taxon>Pterygota</taxon>
        <taxon>Neoptera</taxon>
        <taxon>Endopterygota</taxon>
        <taxon>Hymenoptera</taxon>
        <taxon>Apocrita</taxon>
        <taxon>Aculeata</taxon>
        <taxon>Apoidea</taxon>
        <taxon>Anthophila</taxon>
        <taxon>Apidae</taxon>
        <taxon>Eufriesea</taxon>
    </lineage>
</organism>
<keyword evidence="2" id="KW-1185">Reference proteome</keyword>